<feature type="signal peptide" evidence="1">
    <location>
        <begin position="1"/>
        <end position="25"/>
    </location>
</feature>
<name>A0A133Q9T2_9BACT</name>
<feature type="chain" id="PRO_5007458752" description="Outer membrane protein beta-barrel domain-containing protein" evidence="1">
    <location>
        <begin position="26"/>
        <end position="928"/>
    </location>
</feature>
<dbReference type="SUPFAM" id="SSF56935">
    <property type="entry name" value="Porins"/>
    <property type="match status" value="1"/>
</dbReference>
<dbReference type="Proteomes" id="UP000070533">
    <property type="component" value="Unassembled WGS sequence"/>
</dbReference>
<evidence type="ECO:0000313" key="4">
    <source>
        <dbReference type="Proteomes" id="UP000070533"/>
    </source>
</evidence>
<dbReference type="OrthoDB" id="1075943at2"/>
<evidence type="ECO:0000313" key="3">
    <source>
        <dbReference type="EMBL" id="KXA39614.1"/>
    </source>
</evidence>
<gene>
    <name evidence="3" type="ORF">HMPREF3226_01193</name>
</gene>
<comment type="caution">
    <text evidence="3">The sequence shown here is derived from an EMBL/GenBank/DDBJ whole genome shotgun (WGS) entry which is preliminary data.</text>
</comment>
<evidence type="ECO:0000256" key="1">
    <source>
        <dbReference type="SAM" id="SignalP"/>
    </source>
</evidence>
<sequence length="928" mass="106104">MKNYFPRKTFGMFLCLVLFTLPTNAKDREHSIQGRVVENISGEAIPAFVTLMTADSVVVDTITASVEEDPYMGGTVAFYVFRKVLPTGKYILKATYEGYYDTFVNCEIRSSREASISVKPIRMAKMQHKELDEVVVTATKVKMVMKGDTIVYNADAFNLAEGSMLDALISKLPNTTLTKDGEIYVNGKYVQSLLVNGQEFFAGNPKLALENLPSYTVNKVKVYDQEGTASRMMGQDMGDKSYVMDVRLKKEYAVGYMGNIEAGAGTKKRYQARLFGMKFSEKERLGAFVNINNLNDNQRAALSGEWSPQDVGNGLLTTKTAGVSYIRFLGNMFSWFSTDNTWTHTNADIQSATNSQTFLTGGDAYQKSRNCFMSSSDNWQTNNSLLIDGDVYSTTNFLILSYLRRNGLGSDETETSDETSPINRMLSANSLKSDNFDFSLEHSSNYRIIADMVRWGVSLKLNRNTQEKFTMDDLRSMTGQQPRDYRNNYLDALNQNLTLSSNISYDYGTGNIHLQPGYTYTYNYNKAENMLYRLDKLSGRDNSRYDLLPSAIDALKTVADERNTYQYREYRNEHRLNFHYMNLHSKLIGAEVLINLPLRLANAHLYYDRMGRHDVTRKKWFFEPDLWLRGEKDWELTAKIYSEMPDLTAMVGYRDDSNPLRIVLGNPELKDIHHYDVNASKTFRGTKQLNLSIRMGYHKTDNATAYALAFNKQTGVTTIQPVSVNGNWRYNFGVDFSRSLDKKQKFTIGNQLIADYNHNVDMASVGGLAESRRSIVNNWKIGDNLKINYRPNDRYELTLHGGGNYYLISSKREGFDNIHAGDYNVGMNAQVQLPFEFQLTTDITMFARTGYQQSEMNTTDWIWNAQLTREIIRGRLLAKLQGFDLLHQLSNTQYLMNAQGRTETWRNSIPRYVMLTLSYRFNVNPKKR</sequence>
<evidence type="ECO:0000259" key="2">
    <source>
        <dbReference type="Pfam" id="PF14905"/>
    </source>
</evidence>
<dbReference type="STRING" id="28128.HMPREF3226_01193"/>
<feature type="domain" description="Outer membrane protein beta-barrel" evidence="2">
    <location>
        <begin position="776"/>
        <end position="919"/>
    </location>
</feature>
<accession>A0A133Q9T2</accession>
<dbReference type="AlphaFoldDB" id="A0A133Q9T2"/>
<dbReference type="Pfam" id="PF14905">
    <property type="entry name" value="OMP_b-brl_3"/>
    <property type="match status" value="1"/>
</dbReference>
<dbReference type="EMBL" id="LRQG01000091">
    <property type="protein sequence ID" value="KXA39614.1"/>
    <property type="molecule type" value="Genomic_DNA"/>
</dbReference>
<protein>
    <recommendedName>
        <fullName evidence="2">Outer membrane protein beta-barrel domain-containing protein</fullName>
    </recommendedName>
</protein>
<keyword evidence="1" id="KW-0732">Signal</keyword>
<dbReference type="InterPro" id="IPR041700">
    <property type="entry name" value="OMP_b-brl_3"/>
</dbReference>
<dbReference type="eggNOG" id="COG4206">
    <property type="taxonomic scope" value="Bacteria"/>
</dbReference>
<keyword evidence="4" id="KW-1185">Reference proteome</keyword>
<dbReference type="RefSeq" id="WP_060940576.1">
    <property type="nucleotide sequence ID" value="NZ_KQ957244.1"/>
</dbReference>
<dbReference type="PATRIC" id="fig|28128.5.peg.1215"/>
<organism evidence="3 4">
    <name type="scientific">Prevotella corporis</name>
    <dbReference type="NCBI Taxonomy" id="28128"/>
    <lineage>
        <taxon>Bacteria</taxon>
        <taxon>Pseudomonadati</taxon>
        <taxon>Bacteroidota</taxon>
        <taxon>Bacteroidia</taxon>
        <taxon>Bacteroidales</taxon>
        <taxon>Prevotellaceae</taxon>
        <taxon>Prevotella</taxon>
    </lineage>
</organism>
<reference evidence="4" key="1">
    <citation type="submission" date="2016-01" db="EMBL/GenBank/DDBJ databases">
        <authorList>
            <person name="Mitreva M."/>
            <person name="Pepin K.H."/>
            <person name="Mihindukulasuriya K.A."/>
            <person name="Fulton R."/>
            <person name="Fronick C."/>
            <person name="O'Laughlin M."/>
            <person name="Miner T."/>
            <person name="Herter B."/>
            <person name="Rosa B.A."/>
            <person name="Cordes M."/>
            <person name="Tomlinson C."/>
            <person name="Wollam A."/>
            <person name="Palsikar V.B."/>
            <person name="Mardis E.R."/>
            <person name="Wilson R.K."/>
        </authorList>
    </citation>
    <scope>NUCLEOTIDE SEQUENCE [LARGE SCALE GENOMIC DNA]</scope>
    <source>
        <strain evidence="4">MJR7716</strain>
    </source>
</reference>
<proteinExistence type="predicted"/>